<dbReference type="GO" id="GO:0016405">
    <property type="term" value="F:CoA-ligase activity"/>
    <property type="evidence" value="ECO:0007669"/>
    <property type="project" value="TreeGrafter"/>
</dbReference>
<protein>
    <recommendedName>
        <fullName evidence="10">Luciferin 4-monooxygenase</fullName>
    </recommendedName>
</protein>
<evidence type="ECO:0000313" key="8">
    <source>
        <dbReference type="EMBL" id="KAK4877731.1"/>
    </source>
</evidence>
<name>A0AAN7P9P1_9COLE</name>
<dbReference type="InterPro" id="IPR000873">
    <property type="entry name" value="AMP-dep_synth/lig_dom"/>
</dbReference>
<dbReference type="InterPro" id="IPR045851">
    <property type="entry name" value="AMP-bd_C_sf"/>
</dbReference>
<dbReference type="Pfam" id="PF13193">
    <property type="entry name" value="AMP-binding_C"/>
    <property type="match status" value="1"/>
</dbReference>
<dbReference type="Gene3D" id="3.30.300.30">
    <property type="match status" value="1"/>
</dbReference>
<dbReference type="PANTHER" id="PTHR24096">
    <property type="entry name" value="LONG-CHAIN-FATTY-ACID--COA LIGASE"/>
    <property type="match status" value="1"/>
</dbReference>
<dbReference type="SUPFAM" id="SSF56801">
    <property type="entry name" value="Acetyl-CoA synthetase-like"/>
    <property type="match status" value="1"/>
</dbReference>
<feature type="domain" description="AMP-dependent synthetase/ligase" evidence="6">
    <location>
        <begin position="37"/>
        <end position="401"/>
    </location>
</feature>
<keyword evidence="4" id="KW-0576">Peroxisome</keyword>
<feature type="domain" description="AMP-binding enzyme C-terminal" evidence="7">
    <location>
        <begin position="450"/>
        <end position="518"/>
    </location>
</feature>
<reference evidence="9" key="1">
    <citation type="submission" date="2023-01" db="EMBL/GenBank/DDBJ databases">
        <title>Key to firefly adult light organ development and bioluminescence: homeobox transcription factors regulate luciferase expression and transportation to peroxisome.</title>
        <authorList>
            <person name="Fu X."/>
        </authorList>
    </citation>
    <scope>NUCLEOTIDE SEQUENCE [LARGE SCALE GENOMIC DNA]</scope>
</reference>
<evidence type="ECO:0008006" key="10">
    <source>
        <dbReference type="Google" id="ProtNLM"/>
    </source>
</evidence>
<evidence type="ECO:0000259" key="6">
    <source>
        <dbReference type="Pfam" id="PF00501"/>
    </source>
</evidence>
<dbReference type="InterPro" id="IPR042099">
    <property type="entry name" value="ANL_N_sf"/>
</dbReference>
<comment type="similarity">
    <text evidence="2">Belongs to the ATP-dependent AMP-binding enzyme family.</text>
</comment>
<keyword evidence="9" id="KW-1185">Reference proteome</keyword>
<accession>A0AAN7P9P1</accession>
<evidence type="ECO:0000256" key="5">
    <source>
        <dbReference type="SAM" id="MobiDB-lite"/>
    </source>
</evidence>
<comment type="subcellular location">
    <subcellularLocation>
        <location evidence="1">Peroxisome</location>
    </subcellularLocation>
</comment>
<comment type="caution">
    <text evidence="8">The sequence shown here is derived from an EMBL/GenBank/DDBJ whole genome shotgun (WGS) entry which is preliminary data.</text>
</comment>
<dbReference type="AlphaFoldDB" id="A0AAN7P9P1"/>
<dbReference type="EMBL" id="JARPUR010000004">
    <property type="protein sequence ID" value="KAK4877731.1"/>
    <property type="molecule type" value="Genomic_DNA"/>
</dbReference>
<dbReference type="Pfam" id="PF00501">
    <property type="entry name" value="AMP-binding"/>
    <property type="match status" value="1"/>
</dbReference>
<dbReference type="PANTHER" id="PTHR24096:SF149">
    <property type="entry name" value="AMP-BINDING DOMAIN-CONTAINING PROTEIN-RELATED"/>
    <property type="match status" value="1"/>
</dbReference>
<dbReference type="GO" id="GO:0005777">
    <property type="term" value="C:peroxisome"/>
    <property type="evidence" value="ECO:0007669"/>
    <property type="project" value="UniProtKB-SubCell"/>
</dbReference>
<organism evidence="8 9">
    <name type="scientific">Aquatica leii</name>
    <dbReference type="NCBI Taxonomy" id="1421715"/>
    <lineage>
        <taxon>Eukaryota</taxon>
        <taxon>Metazoa</taxon>
        <taxon>Ecdysozoa</taxon>
        <taxon>Arthropoda</taxon>
        <taxon>Hexapoda</taxon>
        <taxon>Insecta</taxon>
        <taxon>Pterygota</taxon>
        <taxon>Neoptera</taxon>
        <taxon>Endopterygota</taxon>
        <taxon>Coleoptera</taxon>
        <taxon>Polyphaga</taxon>
        <taxon>Elateriformia</taxon>
        <taxon>Elateroidea</taxon>
        <taxon>Lampyridae</taxon>
        <taxon>Luciolinae</taxon>
        <taxon>Aquatica</taxon>
    </lineage>
</organism>
<sequence>MFAQSQNITKDANNVIYGPFKEISIIDGLGTTLFNCMKKQGNKIAQIDAISGQKRTYSELLDRCIGTCVYMQSKGIKPNDKVTICSYNHLDAFVPFVGGLFAGAVIISTDPRLNLLDTVYILKQIRPNILFVSENAIDLIENSLERSDVAAEIVVFGNSQKYVEFKTINFRDYEESFCPHVVENINATAVINFSSGTTGLPKGVCLSHYALLGRTLLSIDQMVNSIFLSSSTLYWISGVINFLCGTLSNSTLVVIPEFDKIQIWDWIETYKVTVMFLASFQLITLIKNNRQVDVDVSSVKIVLTGGNIISKEQMLKIRSLFPSSAVMLGYGLTETIAVCMSLDPLSDEINLKTYRNKPNSIGRPQPCCAYKVIDIETNRNLGPNQIGEMCIKTDFQMNGYYNNDLSIWDSEGFIKTGDLVYYDEDFSFYYVDRVKEMLRYQSCHISPAYLETIISNHPAVKNVVVIGKLHPIDGHHPLAVVEKVEPVSEEEIINLVANEVADTHRLRGGVKFIDKIPVEAQSGSSGINRKHKCSDSESSSDDRDYLLRYTLSSEGEESFSGISKES</sequence>
<dbReference type="InterPro" id="IPR025110">
    <property type="entry name" value="AMP-bd_C"/>
</dbReference>
<proteinExistence type="inferred from homology"/>
<dbReference type="InterPro" id="IPR020845">
    <property type="entry name" value="AMP-binding_CS"/>
</dbReference>
<dbReference type="Gene3D" id="3.40.50.12780">
    <property type="entry name" value="N-terminal domain of ligase-like"/>
    <property type="match status" value="1"/>
</dbReference>
<keyword evidence="3" id="KW-0436">Ligase</keyword>
<feature type="region of interest" description="Disordered" evidence="5">
    <location>
        <begin position="522"/>
        <end position="544"/>
    </location>
</feature>
<evidence type="ECO:0000256" key="3">
    <source>
        <dbReference type="ARBA" id="ARBA00022598"/>
    </source>
</evidence>
<evidence type="ECO:0000259" key="7">
    <source>
        <dbReference type="Pfam" id="PF13193"/>
    </source>
</evidence>
<evidence type="ECO:0000256" key="4">
    <source>
        <dbReference type="ARBA" id="ARBA00023140"/>
    </source>
</evidence>
<evidence type="ECO:0000256" key="2">
    <source>
        <dbReference type="ARBA" id="ARBA00006432"/>
    </source>
</evidence>
<dbReference type="PROSITE" id="PS00455">
    <property type="entry name" value="AMP_BINDING"/>
    <property type="match status" value="1"/>
</dbReference>
<evidence type="ECO:0000256" key="1">
    <source>
        <dbReference type="ARBA" id="ARBA00004275"/>
    </source>
</evidence>
<dbReference type="Proteomes" id="UP001353858">
    <property type="component" value="Unassembled WGS sequence"/>
</dbReference>
<evidence type="ECO:0000313" key="9">
    <source>
        <dbReference type="Proteomes" id="UP001353858"/>
    </source>
</evidence>
<gene>
    <name evidence="8" type="ORF">RN001_010237</name>
</gene>